<evidence type="ECO:0000256" key="1">
    <source>
        <dbReference type="ARBA" id="ARBA00004123"/>
    </source>
</evidence>
<keyword evidence="3 6" id="KW-0698">rRNA processing</keyword>
<evidence type="ECO:0000256" key="2">
    <source>
        <dbReference type="ARBA" id="ARBA00009154"/>
    </source>
</evidence>
<sequence>MIRPDGFLKQQTELYNHISKHHLAATMDAVDLKPLIEDLEDNIDDLEETLEPLLKDALSANASKLPLLDKAKLYVLVTYAIESILFSHLSLNGVKAKEHAVFTELTRVRQYFQKIKEIESGPAKPTQRLDVPAANRFISAGLAGNDKYDQERALQQAKEKAIAQLKAEQLGKKRKAVEAGGSAEAQNEQQEEDSPQVKKSRRSKAADMWNDGSSKDKGKKKSKADDKADETEENAGDAEVDEANDGEEEGEGAEESAARKKKSSRVPLGHKEAFKQLLQGPIPKHEEPGKKKTRSKSKKKSKA</sequence>
<protein>
    <recommendedName>
        <fullName evidence="6">Exosome complex protein</fullName>
    </recommendedName>
</protein>
<dbReference type="Pfam" id="PF04000">
    <property type="entry name" value="Sas10_Utp3"/>
    <property type="match status" value="1"/>
</dbReference>
<evidence type="ECO:0000256" key="5">
    <source>
        <dbReference type="ARBA" id="ARBA00023242"/>
    </source>
</evidence>
<dbReference type="EMBL" id="JBBPHU010000007">
    <property type="protein sequence ID" value="KAK7515758.1"/>
    <property type="molecule type" value="Genomic_DNA"/>
</dbReference>
<keyword evidence="10" id="KW-1185">Reference proteome</keyword>
<evidence type="ECO:0000256" key="3">
    <source>
        <dbReference type="ARBA" id="ARBA00022552"/>
    </source>
</evidence>
<accession>A0ABR1KL37</accession>
<comment type="subcellular location">
    <subcellularLocation>
        <location evidence="1 6">Nucleus</location>
    </subcellularLocation>
</comment>
<feature type="compositionally biased region" description="Acidic residues" evidence="8">
    <location>
        <begin position="227"/>
        <end position="254"/>
    </location>
</feature>
<keyword evidence="5 6" id="KW-0539">Nucleus</keyword>
<organism evidence="9 10">
    <name type="scientific">Phyllosticta citriasiana</name>
    <dbReference type="NCBI Taxonomy" id="595635"/>
    <lineage>
        <taxon>Eukaryota</taxon>
        <taxon>Fungi</taxon>
        <taxon>Dikarya</taxon>
        <taxon>Ascomycota</taxon>
        <taxon>Pezizomycotina</taxon>
        <taxon>Dothideomycetes</taxon>
        <taxon>Dothideomycetes incertae sedis</taxon>
        <taxon>Botryosphaeriales</taxon>
        <taxon>Phyllostictaceae</taxon>
        <taxon>Phyllosticta</taxon>
    </lineage>
</organism>
<gene>
    <name evidence="9" type="ORF">IWZ03DRAFT_211135</name>
</gene>
<comment type="caution">
    <text evidence="9">The sequence shown here is derived from an EMBL/GenBank/DDBJ whole genome shotgun (WGS) entry which is preliminary data.</text>
</comment>
<keyword evidence="7" id="KW-0175">Coiled coil</keyword>
<dbReference type="InterPro" id="IPR011082">
    <property type="entry name" value="Exosome-assoc_fac/DNA_repair"/>
</dbReference>
<feature type="coiled-coil region" evidence="7">
    <location>
        <begin position="29"/>
        <end position="56"/>
    </location>
</feature>
<feature type="compositionally biased region" description="Basic residues" evidence="8">
    <location>
        <begin position="291"/>
        <end position="303"/>
    </location>
</feature>
<evidence type="ECO:0000256" key="7">
    <source>
        <dbReference type="SAM" id="Coils"/>
    </source>
</evidence>
<proteinExistence type="inferred from homology"/>
<comment type="function">
    <text evidence="6">Required for exosome-dependent processing of pre-rRNA and small nucleolar RNA (snRNA) precursors. Involved in processing of 35S pre-rRNA at the A0, A1 and A2 sites.</text>
</comment>
<dbReference type="PANTHER" id="PTHR15341">
    <property type="entry name" value="SUN-COR STEROID HORMONE RECEPTOR CO-REPRESSOR"/>
    <property type="match status" value="1"/>
</dbReference>
<dbReference type="PANTHER" id="PTHR15341:SF3">
    <property type="entry name" value="NUCLEAR NUCLEIC ACID-BINDING PROTEIN C1D"/>
    <property type="match status" value="1"/>
</dbReference>
<evidence type="ECO:0000256" key="8">
    <source>
        <dbReference type="SAM" id="MobiDB-lite"/>
    </source>
</evidence>
<evidence type="ECO:0000313" key="10">
    <source>
        <dbReference type="Proteomes" id="UP001363622"/>
    </source>
</evidence>
<feature type="region of interest" description="Disordered" evidence="8">
    <location>
        <begin position="174"/>
        <end position="303"/>
    </location>
</feature>
<evidence type="ECO:0000256" key="4">
    <source>
        <dbReference type="ARBA" id="ARBA00022884"/>
    </source>
</evidence>
<reference evidence="9 10" key="1">
    <citation type="submission" date="2024-04" db="EMBL/GenBank/DDBJ databases">
        <title>Phyllosticta paracitricarpa is synonymous to the EU quarantine fungus P. citricarpa based on phylogenomic analyses.</title>
        <authorList>
            <consortium name="Lawrence Berkeley National Laboratory"/>
            <person name="Van Ingen-Buijs V.A."/>
            <person name="Van Westerhoven A.C."/>
            <person name="Haridas S."/>
            <person name="Skiadas P."/>
            <person name="Martin F."/>
            <person name="Groenewald J.Z."/>
            <person name="Crous P.W."/>
            <person name="Seidl M.F."/>
        </authorList>
    </citation>
    <scope>NUCLEOTIDE SEQUENCE [LARGE SCALE GENOMIC DNA]</scope>
    <source>
        <strain evidence="9 10">CBS 123371</strain>
    </source>
</reference>
<dbReference type="InterPro" id="IPR007146">
    <property type="entry name" value="Sas10/Utp3/C1D"/>
</dbReference>
<keyword evidence="4 6" id="KW-0694">RNA-binding</keyword>
<evidence type="ECO:0000313" key="9">
    <source>
        <dbReference type="EMBL" id="KAK7515758.1"/>
    </source>
</evidence>
<evidence type="ECO:0000256" key="6">
    <source>
        <dbReference type="RuleBase" id="RU368003"/>
    </source>
</evidence>
<comment type="similarity">
    <text evidence="2 6">Belongs to the C1D family.</text>
</comment>
<dbReference type="Proteomes" id="UP001363622">
    <property type="component" value="Unassembled WGS sequence"/>
</dbReference>
<name>A0ABR1KL37_9PEZI</name>